<evidence type="ECO:0000313" key="1">
    <source>
        <dbReference type="EMBL" id="DAE10361.1"/>
    </source>
</evidence>
<protein>
    <submittedName>
        <fullName evidence="1">PORTAL PROTEIN</fullName>
    </submittedName>
</protein>
<name>A0A8S5PUY5_9CAUD</name>
<sequence>MKGIGYLRSKLDLYRQGALQRQKVYDMKDEYNAPGITIPSELRRQYKATLGWGAKAVDSLADRLVFREFANDNFGINEIFQMNSADILFDDAKLSSLINSCSFIYISEGDEVIPRLQVIQGSEATGILDPVTRLLKEGYAVLSRDEYGNPEEELYFVPGRTDHFKNGDLLNSVDNSASAPLLVPIIYRPDSSKPFGRSRITPSAVYYQKYAKRTLERADITAEFYSWPQKYVVGLDPDAEPLEKWKATVSSFLQFDKGENGESPKLGQFNVPSMSPFTEQLRTAASGFAGETGLTLDDLGFPSDNPSSAEAIKASHETLRLAAEKAQRDFSSGFLNAGFLAASLRDKVSYKRNQLYNTKAKWDPVFKPDASTLSLIGDGAIKINQAVPGYFGNSNLRDLTGVEGDE</sequence>
<proteinExistence type="predicted"/>
<dbReference type="EMBL" id="BK015508">
    <property type="protein sequence ID" value="DAE10361.1"/>
    <property type="molecule type" value="Genomic_DNA"/>
</dbReference>
<accession>A0A8S5PUY5</accession>
<reference evidence="1" key="1">
    <citation type="journal article" date="2021" name="Proc. Natl. Acad. Sci. U.S.A.">
        <title>A Catalog of Tens of Thousands of Viruses from Human Metagenomes Reveals Hidden Associations with Chronic Diseases.</title>
        <authorList>
            <person name="Tisza M.J."/>
            <person name="Buck C.B."/>
        </authorList>
    </citation>
    <scope>NUCLEOTIDE SEQUENCE</scope>
    <source>
        <strain evidence="1">CtwrX9</strain>
    </source>
</reference>
<organism evidence="1">
    <name type="scientific">Siphoviridae sp. ctwrX9</name>
    <dbReference type="NCBI Taxonomy" id="2825735"/>
    <lineage>
        <taxon>Viruses</taxon>
        <taxon>Duplodnaviria</taxon>
        <taxon>Heunggongvirae</taxon>
        <taxon>Uroviricota</taxon>
        <taxon>Caudoviricetes</taxon>
    </lineage>
</organism>